<feature type="coiled-coil region" evidence="1">
    <location>
        <begin position="72"/>
        <end position="155"/>
    </location>
</feature>
<keyword evidence="3" id="KW-1185">Reference proteome</keyword>
<protein>
    <submittedName>
        <fullName evidence="2">Uncharacterized protein</fullName>
    </submittedName>
</protein>
<name>A0AAV5SS52_9BILA</name>
<evidence type="ECO:0000256" key="1">
    <source>
        <dbReference type="SAM" id="Coils"/>
    </source>
</evidence>
<keyword evidence="1" id="KW-0175">Coiled coil</keyword>
<accession>A0AAV5SS52</accession>
<reference evidence="2" key="1">
    <citation type="submission" date="2023-10" db="EMBL/GenBank/DDBJ databases">
        <title>Genome assembly of Pristionchus species.</title>
        <authorList>
            <person name="Yoshida K."/>
            <person name="Sommer R.J."/>
        </authorList>
    </citation>
    <scope>NUCLEOTIDE SEQUENCE</scope>
    <source>
        <strain evidence="2">RS0144</strain>
    </source>
</reference>
<organism evidence="2 3">
    <name type="scientific">Pristionchus entomophagus</name>
    <dbReference type="NCBI Taxonomy" id="358040"/>
    <lineage>
        <taxon>Eukaryota</taxon>
        <taxon>Metazoa</taxon>
        <taxon>Ecdysozoa</taxon>
        <taxon>Nematoda</taxon>
        <taxon>Chromadorea</taxon>
        <taxon>Rhabditida</taxon>
        <taxon>Rhabditina</taxon>
        <taxon>Diplogasteromorpha</taxon>
        <taxon>Diplogasteroidea</taxon>
        <taxon>Neodiplogasteridae</taxon>
        <taxon>Pristionchus</taxon>
    </lineage>
</organism>
<sequence length="158" mass="18245">MTAQLPEGYFEKMHYGVNVEPQVLCDTGKNEELHEVDCTVEALNEHTTERIKKKVSTAKPNKEKKEDTTSKVGELLQKISELTVEMDRLKQLNEEMEISTVEVFEENKDLKRQIEHPTNAFKITEEKVSAAELANNELLNEKDQRIEQLEEQLNARCT</sequence>
<dbReference type="EMBL" id="BTSX01000002">
    <property type="protein sequence ID" value="GMS86202.1"/>
    <property type="molecule type" value="Genomic_DNA"/>
</dbReference>
<dbReference type="Proteomes" id="UP001432027">
    <property type="component" value="Unassembled WGS sequence"/>
</dbReference>
<evidence type="ECO:0000313" key="2">
    <source>
        <dbReference type="EMBL" id="GMS86202.1"/>
    </source>
</evidence>
<comment type="caution">
    <text evidence="2">The sequence shown here is derived from an EMBL/GenBank/DDBJ whole genome shotgun (WGS) entry which is preliminary data.</text>
</comment>
<gene>
    <name evidence="2" type="ORF">PENTCL1PPCAC_8377</name>
</gene>
<evidence type="ECO:0000313" key="3">
    <source>
        <dbReference type="Proteomes" id="UP001432027"/>
    </source>
</evidence>
<dbReference type="AlphaFoldDB" id="A0AAV5SS52"/>
<proteinExistence type="predicted"/>